<organism evidence="1 2">
    <name type="scientific">Butyrivibrio fibrisolvens</name>
    <dbReference type="NCBI Taxonomy" id="831"/>
    <lineage>
        <taxon>Bacteria</taxon>
        <taxon>Bacillati</taxon>
        <taxon>Bacillota</taxon>
        <taxon>Clostridia</taxon>
        <taxon>Lachnospirales</taxon>
        <taxon>Lachnospiraceae</taxon>
        <taxon>Butyrivibrio</taxon>
    </lineage>
</organism>
<proteinExistence type="predicted"/>
<dbReference type="EMBL" id="NXNG01000001">
    <property type="protein sequence ID" value="PWT27176.1"/>
    <property type="molecule type" value="Genomic_DNA"/>
</dbReference>
<dbReference type="Proteomes" id="UP000245488">
    <property type="component" value="Chromosome"/>
</dbReference>
<gene>
    <name evidence="1" type="ORF">CPT75_08705</name>
</gene>
<name>A0A317G1E5_BUTFI</name>
<protein>
    <submittedName>
        <fullName evidence="1">Uncharacterized protein</fullName>
    </submittedName>
</protein>
<accession>A0A317G1E5</accession>
<evidence type="ECO:0000313" key="2">
    <source>
        <dbReference type="Proteomes" id="UP000245488"/>
    </source>
</evidence>
<reference evidence="1 2" key="1">
    <citation type="submission" date="2017-09" db="EMBL/GenBank/DDBJ databases">
        <title>High-quality draft genome sequence of Butyrivibrio fibrisolvens INBov1, isolated from cow rumen.</title>
        <authorList>
            <person name="Rodriguez Hernaez J."/>
            <person name="Rivarola M."/>
            <person name="Paniego N."/>
            <person name="Cravero S."/>
            <person name="Ceron Cucchi M."/>
            <person name="Martinez M.C."/>
        </authorList>
    </citation>
    <scope>NUCLEOTIDE SEQUENCE [LARGE SCALE GENOMIC DNA]</scope>
    <source>
        <strain evidence="1 2">INBov1</strain>
    </source>
</reference>
<evidence type="ECO:0000313" key="1">
    <source>
        <dbReference type="EMBL" id="PWT27176.1"/>
    </source>
</evidence>
<comment type="caution">
    <text evidence="1">The sequence shown here is derived from an EMBL/GenBank/DDBJ whole genome shotgun (WGS) entry which is preliminary data.</text>
</comment>
<dbReference type="AlphaFoldDB" id="A0A317G1E5"/>
<keyword evidence="2" id="KW-1185">Reference proteome</keyword>
<sequence>MDAAAVKEENGKESAPKGSEAAAFRILGHTFNRCMTVISNDGALSDNPYLDDCRVSAQRALTLLCRLAGI</sequence>